<dbReference type="GO" id="GO:0008777">
    <property type="term" value="F:acetylornithine deacetylase activity"/>
    <property type="evidence" value="ECO:0007669"/>
    <property type="project" value="TreeGrafter"/>
</dbReference>
<keyword evidence="4" id="KW-0472">Membrane</keyword>
<feature type="region of interest" description="Disordered" evidence="3">
    <location>
        <begin position="236"/>
        <end position="267"/>
    </location>
</feature>
<evidence type="ECO:0000256" key="4">
    <source>
        <dbReference type="SAM" id="Phobius"/>
    </source>
</evidence>
<evidence type="ECO:0000256" key="3">
    <source>
        <dbReference type="SAM" id="MobiDB-lite"/>
    </source>
</evidence>
<dbReference type="Proteomes" id="UP000544134">
    <property type="component" value="Unassembled WGS sequence"/>
</dbReference>
<dbReference type="Gene3D" id="3.30.70.360">
    <property type="match status" value="1"/>
</dbReference>
<proteinExistence type="predicted"/>
<dbReference type="InterPro" id="IPR002933">
    <property type="entry name" value="Peptidase_M20"/>
</dbReference>
<keyword evidence="4" id="KW-0812">Transmembrane</keyword>
<evidence type="ECO:0000256" key="1">
    <source>
        <dbReference type="ARBA" id="ARBA00022801"/>
    </source>
</evidence>
<dbReference type="PANTHER" id="PTHR43808">
    <property type="entry name" value="ACETYLORNITHINE DEACETYLASE"/>
    <property type="match status" value="1"/>
</dbReference>
<evidence type="ECO:0000256" key="2">
    <source>
        <dbReference type="ARBA" id="ARBA00023285"/>
    </source>
</evidence>
<dbReference type="AlphaFoldDB" id="A0A848IUV2"/>
<accession>A0A848IUV2</accession>
<protein>
    <submittedName>
        <fullName evidence="5">M20/M25/M40 family metallo-hydrolase</fullName>
    </submittedName>
</protein>
<feature type="transmembrane region" description="Helical" evidence="4">
    <location>
        <begin position="122"/>
        <end position="148"/>
    </location>
</feature>
<keyword evidence="2" id="KW-0170">Cobalt</keyword>
<name>A0A848IUV2_9BURK</name>
<evidence type="ECO:0000313" key="6">
    <source>
        <dbReference type="Proteomes" id="UP000544134"/>
    </source>
</evidence>
<dbReference type="RefSeq" id="WP_169490611.1">
    <property type="nucleotide sequence ID" value="NZ_JABBGJ010000062.1"/>
</dbReference>
<keyword evidence="6" id="KW-1185">Reference proteome</keyword>
<keyword evidence="4" id="KW-1133">Transmembrane helix</keyword>
<dbReference type="Pfam" id="PF01546">
    <property type="entry name" value="Peptidase_M20"/>
    <property type="match status" value="1"/>
</dbReference>
<organism evidence="5 6">
    <name type="scientific">Paraburkholderia polaris</name>
    <dbReference type="NCBI Taxonomy" id="2728848"/>
    <lineage>
        <taxon>Bacteria</taxon>
        <taxon>Pseudomonadati</taxon>
        <taxon>Pseudomonadota</taxon>
        <taxon>Betaproteobacteria</taxon>
        <taxon>Burkholderiales</taxon>
        <taxon>Burkholderiaceae</taxon>
        <taxon>Paraburkholderia</taxon>
    </lineage>
</organism>
<keyword evidence="1 5" id="KW-0378">Hydrolase</keyword>
<dbReference type="Gene3D" id="3.40.630.10">
    <property type="entry name" value="Zn peptidases"/>
    <property type="match status" value="1"/>
</dbReference>
<dbReference type="PANTHER" id="PTHR43808:SF31">
    <property type="entry name" value="N-ACETYL-L-CITRULLINE DEACETYLASE"/>
    <property type="match status" value="1"/>
</dbReference>
<dbReference type="InterPro" id="IPR050072">
    <property type="entry name" value="Peptidase_M20A"/>
</dbReference>
<comment type="caution">
    <text evidence="5">The sequence shown here is derived from an EMBL/GenBank/DDBJ whole genome shotgun (WGS) entry which is preliminary data.</text>
</comment>
<dbReference type="GO" id="GO:0006526">
    <property type="term" value="P:L-arginine biosynthetic process"/>
    <property type="evidence" value="ECO:0007669"/>
    <property type="project" value="TreeGrafter"/>
</dbReference>
<dbReference type="SUPFAM" id="SSF53187">
    <property type="entry name" value="Zn-dependent exopeptidases"/>
    <property type="match status" value="1"/>
</dbReference>
<sequence length="365" mass="38821">MQIADIASSPVRAEVDSLDWVEKLIRIDTTTYSGNLALVGTVKDFLSARGLAVKTATRSLTSAGILFASVPDAAGDTRGGIIFTANCDVASVVGQAWNSNPFRPLEQNGRLYGRGACSMKGFVGLLLGLVPVMISATLSCPIHIALYYSPRTTGSQASGVDDAISEFAEDVHPVAWISGRPTNMQIVRGQMWKQAAPSVRQTAASNRKQPGMDAASRAATFRALTRLSARQDNPLEFGCRHSKANSQNDGSCKAPGPDIRPESTRTVPSGVISSAENIRCQDGAQAFDVLTKVLGESANGMRSVEMSDFYDSSDEHVSLAWGPGQSHLVAAKDEYVELAQLARCSAGLKGLIAELSMDSMPPKRL</sequence>
<evidence type="ECO:0000313" key="5">
    <source>
        <dbReference type="EMBL" id="NMM03825.1"/>
    </source>
</evidence>
<dbReference type="EMBL" id="JABBGJ010000062">
    <property type="protein sequence ID" value="NMM03825.1"/>
    <property type="molecule type" value="Genomic_DNA"/>
</dbReference>
<gene>
    <name evidence="5" type="ORF">HHL24_38870</name>
</gene>
<reference evidence="5 6" key="1">
    <citation type="submission" date="2020-04" db="EMBL/GenBank/DDBJ databases">
        <title>Paraburkholderia sp. RP-4-7 isolated from soil.</title>
        <authorList>
            <person name="Dahal R.H."/>
        </authorList>
    </citation>
    <scope>NUCLEOTIDE SEQUENCE [LARGE SCALE GENOMIC DNA]</scope>
    <source>
        <strain evidence="5 6">RP-4-7</strain>
    </source>
</reference>